<sequence>MALHYEAVDAADAVESVSAPCPLSSNGFCSLNGACRKGSCSCFSGFIGESCINAVICPEDLSTCTSTTCDPVCLQSQNDVIVVSESGDDTQGTGERMDTCTTGTDPKAVKSLRRALELATSGQTILLYPGVYSGADNCGVTVSTAGLLIRGLRGPIPTIIDCKNLLRGLIITSSAEPNQLEGLTLQNTLASNDGGAIRASDASVRMKNMVITNANSHQNGGAIYGYQSQLVFTNVEITSCSAAKGGAIFLDGSRLTLDHSVVKLCSASQGGGIYAQNTVSISGDKDSKLWKNSASYNGGGLCVAGIFTGTALNLLENTALVGAGLVGTSGSSTLSDVNIEGNHAANDGGGIALLNTANLVLHNSPIQTNHAGRYGGGLYMVSNGSFENSLASTILGCTAGT</sequence>
<dbReference type="VEuPathDB" id="FungiDB:PITG_03281"/>
<dbReference type="Proteomes" id="UP000006643">
    <property type="component" value="Unassembled WGS sequence"/>
</dbReference>
<dbReference type="InParanoid" id="D0MZU4"/>
<dbReference type="KEGG" id="pif:PITG_03281"/>
<accession>D0MZU4</accession>
<keyword evidence="2" id="KW-1185">Reference proteome</keyword>
<dbReference type="OMA" id="NANSHQN"/>
<dbReference type="Gene3D" id="2.160.20.10">
    <property type="entry name" value="Single-stranded right-handed beta-helix, Pectin lyase-like"/>
    <property type="match status" value="1"/>
</dbReference>
<dbReference type="InterPro" id="IPR011050">
    <property type="entry name" value="Pectin_lyase_fold/virulence"/>
</dbReference>
<dbReference type="OrthoDB" id="126597at2759"/>
<evidence type="ECO:0000313" key="2">
    <source>
        <dbReference type="Proteomes" id="UP000006643"/>
    </source>
</evidence>
<gene>
    <name evidence="1" type="ORF">PITG_03281</name>
</gene>
<organism evidence="1 2">
    <name type="scientific">Phytophthora infestans (strain T30-4)</name>
    <name type="common">Potato late blight agent</name>
    <dbReference type="NCBI Taxonomy" id="403677"/>
    <lineage>
        <taxon>Eukaryota</taxon>
        <taxon>Sar</taxon>
        <taxon>Stramenopiles</taxon>
        <taxon>Oomycota</taxon>
        <taxon>Peronosporomycetes</taxon>
        <taxon>Peronosporales</taxon>
        <taxon>Peronosporaceae</taxon>
        <taxon>Phytophthora</taxon>
    </lineage>
</organism>
<dbReference type="RefSeq" id="XP_002906356.1">
    <property type="nucleotide sequence ID" value="XM_002906310.1"/>
</dbReference>
<evidence type="ECO:0008006" key="3">
    <source>
        <dbReference type="Google" id="ProtNLM"/>
    </source>
</evidence>
<proteinExistence type="predicted"/>
<dbReference type="eggNOG" id="ENOG502SBZK">
    <property type="taxonomic scope" value="Eukaryota"/>
</dbReference>
<dbReference type="HOGENOM" id="CLU_687880_0_0_1"/>
<reference evidence="2" key="1">
    <citation type="journal article" date="2009" name="Nature">
        <title>Genome sequence and analysis of the Irish potato famine pathogen Phytophthora infestans.</title>
        <authorList>
            <consortium name="The Broad Institute Genome Sequencing Platform"/>
            <person name="Haas B.J."/>
            <person name="Kamoun S."/>
            <person name="Zody M.C."/>
            <person name="Jiang R.H."/>
            <person name="Handsaker R.E."/>
            <person name="Cano L.M."/>
            <person name="Grabherr M."/>
            <person name="Kodira C.D."/>
            <person name="Raffaele S."/>
            <person name="Torto-Alalibo T."/>
            <person name="Bozkurt T.O."/>
            <person name="Ah-Fong A.M."/>
            <person name="Alvarado L."/>
            <person name="Anderson V.L."/>
            <person name="Armstrong M.R."/>
            <person name="Avrova A."/>
            <person name="Baxter L."/>
            <person name="Beynon J."/>
            <person name="Boevink P.C."/>
            <person name="Bollmann S.R."/>
            <person name="Bos J.I."/>
            <person name="Bulone V."/>
            <person name="Cai G."/>
            <person name="Cakir C."/>
            <person name="Carrington J.C."/>
            <person name="Chawner M."/>
            <person name="Conti L."/>
            <person name="Costanzo S."/>
            <person name="Ewan R."/>
            <person name="Fahlgren N."/>
            <person name="Fischbach M.A."/>
            <person name="Fugelstad J."/>
            <person name="Gilroy E.M."/>
            <person name="Gnerre S."/>
            <person name="Green P.J."/>
            <person name="Grenville-Briggs L.J."/>
            <person name="Griffith J."/>
            <person name="Grunwald N.J."/>
            <person name="Horn K."/>
            <person name="Horner N.R."/>
            <person name="Hu C.H."/>
            <person name="Huitema E."/>
            <person name="Jeong D.H."/>
            <person name="Jones A.M."/>
            <person name="Jones J.D."/>
            <person name="Jones R.W."/>
            <person name="Karlsson E.K."/>
            <person name="Kunjeti S.G."/>
            <person name="Lamour K."/>
            <person name="Liu Z."/>
            <person name="Ma L."/>
            <person name="Maclean D."/>
            <person name="Chibucos M.C."/>
            <person name="McDonald H."/>
            <person name="McWalters J."/>
            <person name="Meijer H.J."/>
            <person name="Morgan W."/>
            <person name="Morris P.F."/>
            <person name="Munro C.A."/>
            <person name="O'Neill K."/>
            <person name="Ospina-Giraldo M."/>
            <person name="Pinzon A."/>
            <person name="Pritchard L."/>
            <person name="Ramsahoye B."/>
            <person name="Ren Q."/>
            <person name="Restrepo S."/>
            <person name="Roy S."/>
            <person name="Sadanandom A."/>
            <person name="Savidor A."/>
            <person name="Schornack S."/>
            <person name="Schwartz D.C."/>
            <person name="Schumann U.D."/>
            <person name="Schwessinger B."/>
            <person name="Seyer L."/>
            <person name="Sharpe T."/>
            <person name="Silvar C."/>
            <person name="Song J."/>
            <person name="Studholme D.J."/>
            <person name="Sykes S."/>
            <person name="Thines M."/>
            <person name="van de Vondervoort P.J."/>
            <person name="Phuntumart V."/>
            <person name="Wawra S."/>
            <person name="Weide R."/>
            <person name="Win J."/>
            <person name="Young C."/>
            <person name="Zhou S."/>
            <person name="Fry W."/>
            <person name="Meyers B.C."/>
            <person name="van West P."/>
            <person name="Ristaino J."/>
            <person name="Govers F."/>
            <person name="Birch P.R."/>
            <person name="Whisson S.C."/>
            <person name="Judelson H.S."/>
            <person name="Nusbaum C."/>
        </authorList>
    </citation>
    <scope>NUCLEOTIDE SEQUENCE [LARGE SCALE GENOMIC DNA]</scope>
    <source>
        <strain evidence="2">T30-4</strain>
    </source>
</reference>
<protein>
    <recommendedName>
        <fullName evidence="3">EGF-like domain-containing protein</fullName>
    </recommendedName>
</protein>
<name>D0MZU4_PHYIT</name>
<dbReference type="GeneID" id="9464680"/>
<dbReference type="InterPro" id="IPR012334">
    <property type="entry name" value="Pectin_lyas_fold"/>
</dbReference>
<dbReference type="EMBL" id="DS028121">
    <property type="protein sequence ID" value="EEY65757.1"/>
    <property type="molecule type" value="Genomic_DNA"/>
</dbReference>
<dbReference type="PANTHER" id="PTHR11319">
    <property type="entry name" value="G PROTEIN-COUPLED RECEPTOR-RELATED"/>
    <property type="match status" value="1"/>
</dbReference>
<dbReference type="Pfam" id="PF23106">
    <property type="entry name" value="EGF_Teneurin"/>
    <property type="match status" value="1"/>
</dbReference>
<evidence type="ECO:0000313" key="1">
    <source>
        <dbReference type="EMBL" id="EEY65757.1"/>
    </source>
</evidence>
<dbReference type="AlphaFoldDB" id="D0MZU4"/>
<dbReference type="SUPFAM" id="SSF51126">
    <property type="entry name" value="Pectin lyase-like"/>
    <property type="match status" value="1"/>
</dbReference>
<dbReference type="STRING" id="403677.D0MZU4"/>
<dbReference type="PANTHER" id="PTHR11319:SF35">
    <property type="entry name" value="OUTER MEMBRANE PROTEIN PMPC-RELATED"/>
    <property type="match status" value="1"/>
</dbReference>